<keyword evidence="4" id="KW-0964">Secreted</keyword>
<keyword evidence="3" id="KW-0134">Cell wall</keyword>
<evidence type="ECO:0000256" key="2">
    <source>
        <dbReference type="ARBA" id="ARBA00008834"/>
    </source>
</evidence>
<protein>
    <recommendedName>
        <fullName evidence="13">Polygalacturonase</fullName>
    </recommendedName>
</protein>
<evidence type="ECO:0000313" key="12">
    <source>
        <dbReference type="Proteomes" id="UP001318860"/>
    </source>
</evidence>
<organism evidence="11 12">
    <name type="scientific">Rehmannia glutinosa</name>
    <name type="common">Chinese foxglove</name>
    <dbReference type="NCBI Taxonomy" id="99300"/>
    <lineage>
        <taxon>Eukaryota</taxon>
        <taxon>Viridiplantae</taxon>
        <taxon>Streptophyta</taxon>
        <taxon>Embryophyta</taxon>
        <taxon>Tracheophyta</taxon>
        <taxon>Spermatophyta</taxon>
        <taxon>Magnoliopsida</taxon>
        <taxon>eudicotyledons</taxon>
        <taxon>Gunneridae</taxon>
        <taxon>Pentapetalae</taxon>
        <taxon>asterids</taxon>
        <taxon>lamiids</taxon>
        <taxon>Lamiales</taxon>
        <taxon>Orobanchaceae</taxon>
        <taxon>Rehmannieae</taxon>
        <taxon>Rehmannia</taxon>
    </lineage>
</organism>
<dbReference type="PROSITE" id="PS00502">
    <property type="entry name" value="POLYGALACTURONASE"/>
    <property type="match status" value="1"/>
</dbReference>
<dbReference type="InterPro" id="IPR011050">
    <property type="entry name" value="Pectin_lyase_fold/virulence"/>
</dbReference>
<feature type="signal peptide" evidence="10">
    <location>
        <begin position="1"/>
        <end position="25"/>
    </location>
</feature>
<evidence type="ECO:0000256" key="9">
    <source>
        <dbReference type="RuleBase" id="RU361169"/>
    </source>
</evidence>
<gene>
    <name evidence="11" type="ORF">DH2020_022668</name>
</gene>
<evidence type="ECO:0000256" key="1">
    <source>
        <dbReference type="ARBA" id="ARBA00004191"/>
    </source>
</evidence>
<dbReference type="PANTHER" id="PTHR31375">
    <property type="match status" value="1"/>
</dbReference>
<dbReference type="Proteomes" id="UP001318860">
    <property type="component" value="Unassembled WGS sequence"/>
</dbReference>
<evidence type="ECO:0000313" key="11">
    <source>
        <dbReference type="EMBL" id="KAK6142320.1"/>
    </source>
</evidence>
<keyword evidence="6 9" id="KW-0326">Glycosidase</keyword>
<evidence type="ECO:0000256" key="8">
    <source>
        <dbReference type="PROSITE-ProRule" id="PRU10052"/>
    </source>
</evidence>
<keyword evidence="12" id="KW-1185">Reference proteome</keyword>
<keyword evidence="5 9" id="KW-0378">Hydrolase</keyword>
<comment type="subcellular location">
    <subcellularLocation>
        <location evidence="1">Secreted</location>
        <location evidence="1">Cell wall</location>
    </subcellularLocation>
</comment>
<keyword evidence="10" id="KW-0732">Signal</keyword>
<dbReference type="Gene3D" id="2.160.20.10">
    <property type="entry name" value="Single-stranded right-handed beta-helix, Pectin lyase-like"/>
    <property type="match status" value="2"/>
</dbReference>
<evidence type="ECO:0008006" key="13">
    <source>
        <dbReference type="Google" id="ProtNLM"/>
    </source>
</evidence>
<evidence type="ECO:0000256" key="4">
    <source>
        <dbReference type="ARBA" id="ARBA00022525"/>
    </source>
</evidence>
<comment type="caution">
    <text evidence="11">The sequence shown here is derived from an EMBL/GenBank/DDBJ whole genome shotgun (WGS) entry which is preliminary data.</text>
</comment>
<reference evidence="11 12" key="1">
    <citation type="journal article" date="2021" name="Comput. Struct. Biotechnol. J.">
        <title>De novo genome assembly of the potent medicinal plant Rehmannia glutinosa using nanopore technology.</title>
        <authorList>
            <person name="Ma L."/>
            <person name="Dong C."/>
            <person name="Song C."/>
            <person name="Wang X."/>
            <person name="Zheng X."/>
            <person name="Niu Y."/>
            <person name="Chen S."/>
            <person name="Feng W."/>
        </authorList>
    </citation>
    <scope>NUCLEOTIDE SEQUENCE [LARGE SCALE GENOMIC DNA]</scope>
    <source>
        <strain evidence="11">DH-2019</strain>
    </source>
</reference>
<dbReference type="InterPro" id="IPR012334">
    <property type="entry name" value="Pectin_lyas_fold"/>
</dbReference>
<evidence type="ECO:0000256" key="6">
    <source>
        <dbReference type="ARBA" id="ARBA00023295"/>
    </source>
</evidence>
<evidence type="ECO:0000256" key="10">
    <source>
        <dbReference type="SAM" id="SignalP"/>
    </source>
</evidence>
<keyword evidence="7" id="KW-0961">Cell wall biogenesis/degradation</keyword>
<evidence type="ECO:0000256" key="5">
    <source>
        <dbReference type="ARBA" id="ARBA00022801"/>
    </source>
</evidence>
<dbReference type="InterPro" id="IPR006626">
    <property type="entry name" value="PbH1"/>
</dbReference>
<feature type="chain" id="PRO_5045402729" description="Polygalacturonase" evidence="10">
    <location>
        <begin position="26"/>
        <end position="280"/>
    </location>
</feature>
<accession>A0ABR0W865</accession>
<dbReference type="InterPro" id="IPR000743">
    <property type="entry name" value="Glyco_hydro_28"/>
</dbReference>
<dbReference type="SUPFAM" id="SSF51126">
    <property type="entry name" value="Pectin lyase-like"/>
    <property type="match status" value="1"/>
</dbReference>
<feature type="active site" evidence="8">
    <location>
        <position position="205"/>
    </location>
</feature>
<evidence type="ECO:0000256" key="7">
    <source>
        <dbReference type="ARBA" id="ARBA00023316"/>
    </source>
</evidence>
<dbReference type="Pfam" id="PF00295">
    <property type="entry name" value="Glyco_hydro_28"/>
    <property type="match status" value="2"/>
</dbReference>
<name>A0ABR0W865_REHGL</name>
<comment type="similarity">
    <text evidence="2 9">Belongs to the glycosyl hydrolase 28 family.</text>
</comment>
<dbReference type="SMART" id="SM00710">
    <property type="entry name" value="PbH1"/>
    <property type="match status" value="5"/>
</dbReference>
<evidence type="ECO:0000256" key="3">
    <source>
        <dbReference type="ARBA" id="ARBA00022512"/>
    </source>
</evidence>
<proteinExistence type="inferred from homology"/>
<sequence>MEYSSLYPWIYLFLIILSNIWNVESKKFVVTDFGAVPDGKTDSTEGFASAWEKACGIDGGMVSVPIGTFLVKSGNFNGPCNGETLFHIDGIVKASNDPTLNSQDYWITFFEVDGLTVSGNGVFDGNGAASCKMFHLIIHESDNVTVDNVHISAPEDSPNTDGIHIGDANHTTITNSYISTGDDCISIGEGSNNVNISGVSCGPGHGISIGSLGKYEEEAGVSQITVRNCTFNGTQNGLRIKTWAPSSCSSVVSGVTFADIVIENVDNPIIIDQYYCPRVV</sequence>
<dbReference type="EMBL" id="JABTTQ020000013">
    <property type="protein sequence ID" value="KAK6142320.1"/>
    <property type="molecule type" value="Genomic_DNA"/>
</dbReference>